<dbReference type="AlphaFoldDB" id="A0A4Y2U430"/>
<protein>
    <recommendedName>
        <fullName evidence="1">Integrase p58-like C-terminal domain-containing protein</fullName>
    </recommendedName>
</protein>
<proteinExistence type="predicted"/>
<dbReference type="Pfam" id="PF22938">
    <property type="entry name" value="Integrase_p58_C"/>
    <property type="match status" value="1"/>
</dbReference>
<name>A0A4Y2U430_ARAVE</name>
<organism evidence="2 3">
    <name type="scientific">Araneus ventricosus</name>
    <name type="common">Orbweaver spider</name>
    <name type="synonym">Epeira ventricosa</name>
    <dbReference type="NCBI Taxonomy" id="182803"/>
    <lineage>
        <taxon>Eukaryota</taxon>
        <taxon>Metazoa</taxon>
        <taxon>Ecdysozoa</taxon>
        <taxon>Arthropoda</taxon>
        <taxon>Chelicerata</taxon>
        <taxon>Arachnida</taxon>
        <taxon>Araneae</taxon>
        <taxon>Araneomorphae</taxon>
        <taxon>Entelegynae</taxon>
        <taxon>Araneoidea</taxon>
        <taxon>Araneidae</taxon>
        <taxon>Araneus</taxon>
    </lineage>
</organism>
<accession>A0A4Y2U430</accession>
<feature type="domain" description="Integrase p58-like C-terminal" evidence="1">
    <location>
        <begin position="20"/>
        <end position="53"/>
    </location>
</feature>
<evidence type="ECO:0000259" key="1">
    <source>
        <dbReference type="Pfam" id="PF22938"/>
    </source>
</evidence>
<evidence type="ECO:0000313" key="3">
    <source>
        <dbReference type="Proteomes" id="UP000499080"/>
    </source>
</evidence>
<gene>
    <name evidence="2" type="ORF">AVEN_266758_1</name>
</gene>
<sequence>MYNAKRRRGLSPKLQQNWEGPYTVVKKLNDVVYRVQRSPTAKPKVIHLNRLAPYKATDHSSICGGGGGDISDPELTFHKKLQTKEEKFHGPQVRGGVGQVGGMFGALDVTVTITLSRHTLQPRENFVARTISEGLFDEQACDHRVSFHTWVRTLGVEIHFILLTFLGGVCLDSSLFLKDSAIRFQVIWYGRSKMKIECSIH</sequence>
<dbReference type="Proteomes" id="UP000499080">
    <property type="component" value="Unassembled WGS sequence"/>
</dbReference>
<comment type="caution">
    <text evidence="2">The sequence shown here is derived from an EMBL/GenBank/DDBJ whole genome shotgun (WGS) entry which is preliminary data.</text>
</comment>
<keyword evidence="3" id="KW-1185">Reference proteome</keyword>
<reference evidence="2 3" key="1">
    <citation type="journal article" date="2019" name="Sci. Rep.">
        <title>Orb-weaving spider Araneus ventricosus genome elucidates the spidroin gene catalogue.</title>
        <authorList>
            <person name="Kono N."/>
            <person name="Nakamura H."/>
            <person name="Ohtoshi R."/>
            <person name="Moran D.A.P."/>
            <person name="Shinohara A."/>
            <person name="Yoshida Y."/>
            <person name="Fujiwara M."/>
            <person name="Mori M."/>
            <person name="Tomita M."/>
            <person name="Arakawa K."/>
        </authorList>
    </citation>
    <scope>NUCLEOTIDE SEQUENCE [LARGE SCALE GENOMIC DNA]</scope>
</reference>
<dbReference type="InterPro" id="IPR054465">
    <property type="entry name" value="Integrase_p58-like_C"/>
</dbReference>
<evidence type="ECO:0000313" key="2">
    <source>
        <dbReference type="EMBL" id="GBO06347.1"/>
    </source>
</evidence>
<dbReference type="EMBL" id="BGPR01032710">
    <property type="protein sequence ID" value="GBO06347.1"/>
    <property type="molecule type" value="Genomic_DNA"/>
</dbReference>